<feature type="domain" description="DUF305" evidence="1">
    <location>
        <begin position="33"/>
        <end position="122"/>
    </location>
</feature>
<keyword evidence="3" id="KW-1185">Reference proteome</keyword>
<dbReference type="InterPro" id="IPR012347">
    <property type="entry name" value="Ferritin-like"/>
</dbReference>
<dbReference type="Proteomes" id="UP000706333">
    <property type="component" value="Unassembled WGS sequence"/>
</dbReference>
<protein>
    <submittedName>
        <fullName evidence="2">DUF305 domain-containing protein</fullName>
    </submittedName>
</protein>
<sequence length="127" mass="13452">MRMSRALGVVVALALSVAAVGVWQFGPHGHATAQHAHGHGADDTAATRAYRAANDRMHAGMNMAFTGDADVDFLRGMIPHHEGAVDMARIVLEHGSDPEVAALARAVIAAQEAEIAQMRAWLAERGH</sequence>
<evidence type="ECO:0000259" key="1">
    <source>
        <dbReference type="Pfam" id="PF03713"/>
    </source>
</evidence>
<evidence type="ECO:0000313" key="2">
    <source>
        <dbReference type="EMBL" id="MBK5927182.1"/>
    </source>
</evidence>
<comment type="caution">
    <text evidence="2">The sequence shown here is derived from an EMBL/GenBank/DDBJ whole genome shotgun (WGS) entry which is preliminary data.</text>
</comment>
<dbReference type="AlphaFoldDB" id="A0A934WIS8"/>
<dbReference type="Pfam" id="PF03713">
    <property type="entry name" value="DUF305"/>
    <property type="match status" value="1"/>
</dbReference>
<organism evidence="2 3">
    <name type="scientific">Rhodobaculum claviforme</name>
    <dbReference type="NCBI Taxonomy" id="1549854"/>
    <lineage>
        <taxon>Bacteria</taxon>
        <taxon>Pseudomonadati</taxon>
        <taxon>Pseudomonadota</taxon>
        <taxon>Alphaproteobacteria</taxon>
        <taxon>Rhodobacterales</taxon>
        <taxon>Paracoccaceae</taxon>
        <taxon>Rhodobaculum</taxon>
    </lineage>
</organism>
<dbReference type="InterPro" id="IPR005183">
    <property type="entry name" value="DUF305_CopM-like"/>
</dbReference>
<reference evidence="2" key="1">
    <citation type="submission" date="2017-05" db="EMBL/GenBank/DDBJ databases">
        <authorList>
            <person name="Imhoff J.F."/>
            <person name="Rahn T."/>
            <person name="Kuenzel S."/>
            <person name="Neulinger S.C."/>
        </authorList>
    </citation>
    <scope>NUCLEOTIDE SEQUENCE</scope>
    <source>
        <strain evidence="2">LMG 28126</strain>
    </source>
</reference>
<reference evidence="2" key="2">
    <citation type="journal article" date="2020" name="Microorganisms">
        <title>Osmotic Adaptation and Compatible Solute Biosynthesis of Phototrophic Bacteria as Revealed from Genome Analyses.</title>
        <authorList>
            <person name="Imhoff J.F."/>
            <person name="Rahn T."/>
            <person name="Kunzel S."/>
            <person name="Keller A."/>
            <person name="Neulinger S.C."/>
        </authorList>
    </citation>
    <scope>NUCLEOTIDE SEQUENCE</scope>
    <source>
        <strain evidence="2">LMG 28126</strain>
    </source>
</reference>
<dbReference type="RefSeq" id="WP_201156946.1">
    <property type="nucleotide sequence ID" value="NZ_NHSD01000216.1"/>
</dbReference>
<dbReference type="PANTHER" id="PTHR36933">
    <property type="entry name" value="SLL0788 PROTEIN"/>
    <property type="match status" value="1"/>
</dbReference>
<accession>A0A934WIS8</accession>
<dbReference type="Gene3D" id="1.20.1260.10">
    <property type="match status" value="1"/>
</dbReference>
<evidence type="ECO:0000313" key="3">
    <source>
        <dbReference type="Proteomes" id="UP000706333"/>
    </source>
</evidence>
<name>A0A934WIS8_9RHOB</name>
<proteinExistence type="predicted"/>
<gene>
    <name evidence="2" type="ORF">CCR87_07485</name>
</gene>
<dbReference type="EMBL" id="NHSD01000216">
    <property type="protein sequence ID" value="MBK5927182.1"/>
    <property type="molecule type" value="Genomic_DNA"/>
</dbReference>
<dbReference type="PANTHER" id="PTHR36933:SF1">
    <property type="entry name" value="SLL0788 PROTEIN"/>
    <property type="match status" value="1"/>
</dbReference>